<evidence type="ECO:0000256" key="6">
    <source>
        <dbReference type="ARBA" id="ARBA00022989"/>
    </source>
</evidence>
<evidence type="ECO:0000256" key="2">
    <source>
        <dbReference type="ARBA" id="ARBA00022448"/>
    </source>
</evidence>
<feature type="transmembrane region" description="Helical" evidence="8">
    <location>
        <begin position="462"/>
        <end position="485"/>
    </location>
</feature>
<keyword evidence="6 8" id="KW-1133">Transmembrane helix</keyword>
<dbReference type="Gene3D" id="3.30.70.1320">
    <property type="entry name" value="Multidrug efflux transporter AcrB pore domain like"/>
    <property type="match status" value="1"/>
</dbReference>
<evidence type="ECO:0000313" key="9">
    <source>
        <dbReference type="EMBL" id="EKV28611.1"/>
    </source>
</evidence>
<feature type="transmembrane region" description="Helical" evidence="8">
    <location>
        <begin position="955"/>
        <end position="976"/>
    </location>
</feature>
<dbReference type="AlphaFoldDB" id="K9HJ39"/>
<keyword evidence="10" id="KW-1185">Reference proteome</keyword>
<dbReference type="Gene3D" id="3.30.70.1440">
    <property type="entry name" value="Multidrug efflux transporter AcrB pore domain"/>
    <property type="match status" value="1"/>
</dbReference>
<feature type="transmembrane region" description="Helical" evidence="8">
    <location>
        <begin position="359"/>
        <end position="379"/>
    </location>
</feature>
<dbReference type="Gene3D" id="3.30.70.1430">
    <property type="entry name" value="Multidrug efflux transporter AcrB pore domain"/>
    <property type="match status" value="2"/>
</dbReference>
<proteinExistence type="predicted"/>
<evidence type="ECO:0000313" key="10">
    <source>
        <dbReference type="Proteomes" id="UP000009881"/>
    </source>
</evidence>
<keyword evidence="7 8" id="KW-0472">Membrane</keyword>
<dbReference type="InterPro" id="IPR001036">
    <property type="entry name" value="Acrflvin-R"/>
</dbReference>
<reference evidence="9 10" key="1">
    <citation type="journal article" date="2013" name="Genome Announc.">
        <title>Draft Genome Sequence of an Alphaproteobacterium, Caenispirillum salinarum AK4(T), Isolated from a Solar Saltern.</title>
        <authorList>
            <person name="Khatri I."/>
            <person name="Singh A."/>
            <person name="Korpole S."/>
            <person name="Pinnaka A.K."/>
            <person name="Subramanian S."/>
        </authorList>
    </citation>
    <scope>NUCLEOTIDE SEQUENCE [LARGE SCALE GENOMIC DNA]</scope>
    <source>
        <strain evidence="9 10">AK4</strain>
    </source>
</reference>
<feature type="transmembrane region" description="Helical" evidence="8">
    <location>
        <begin position="858"/>
        <end position="877"/>
    </location>
</feature>
<dbReference type="PRINTS" id="PR00702">
    <property type="entry name" value="ACRIFLAVINRP"/>
</dbReference>
<feature type="transmembrane region" description="Helical" evidence="8">
    <location>
        <begin position="988"/>
        <end position="1014"/>
    </location>
</feature>
<dbReference type="FunFam" id="1.20.1640.10:FF:000001">
    <property type="entry name" value="Efflux pump membrane transporter"/>
    <property type="match status" value="1"/>
</dbReference>
<evidence type="ECO:0000256" key="1">
    <source>
        <dbReference type="ARBA" id="ARBA00004429"/>
    </source>
</evidence>
<evidence type="ECO:0000256" key="4">
    <source>
        <dbReference type="ARBA" id="ARBA00022519"/>
    </source>
</evidence>
<protein>
    <submittedName>
        <fullName evidence="9">Acriflavin resistance protein</fullName>
    </submittedName>
</protein>
<organism evidence="9 10">
    <name type="scientific">Caenispirillum salinarum AK4</name>
    <dbReference type="NCBI Taxonomy" id="1238182"/>
    <lineage>
        <taxon>Bacteria</taxon>
        <taxon>Pseudomonadati</taxon>
        <taxon>Pseudomonadota</taxon>
        <taxon>Alphaproteobacteria</taxon>
        <taxon>Rhodospirillales</taxon>
        <taxon>Novispirillaceae</taxon>
        <taxon>Caenispirillum</taxon>
    </lineage>
</organism>
<feature type="transmembrane region" description="Helical" evidence="8">
    <location>
        <begin position="385"/>
        <end position="409"/>
    </location>
</feature>
<evidence type="ECO:0000256" key="7">
    <source>
        <dbReference type="ARBA" id="ARBA00023136"/>
    </source>
</evidence>
<evidence type="ECO:0000256" key="5">
    <source>
        <dbReference type="ARBA" id="ARBA00022692"/>
    </source>
</evidence>
<dbReference type="GO" id="GO:0042910">
    <property type="term" value="F:xenobiotic transmembrane transporter activity"/>
    <property type="evidence" value="ECO:0007669"/>
    <property type="project" value="TreeGrafter"/>
</dbReference>
<keyword evidence="2" id="KW-0813">Transport</keyword>
<dbReference type="PANTHER" id="PTHR32063">
    <property type="match status" value="1"/>
</dbReference>
<comment type="subcellular location">
    <subcellularLocation>
        <location evidence="1">Cell inner membrane</location>
        <topology evidence="1">Multi-pass membrane protein</topology>
    </subcellularLocation>
</comment>
<dbReference type="PANTHER" id="PTHR32063:SF14">
    <property type="entry name" value="BLL4319 PROTEIN"/>
    <property type="match status" value="1"/>
</dbReference>
<accession>K9HJ39</accession>
<keyword evidence="5 8" id="KW-0812">Transmembrane</keyword>
<name>K9HJ39_9PROT</name>
<dbReference type="InterPro" id="IPR027463">
    <property type="entry name" value="AcrB_DN_DC_subdom"/>
</dbReference>
<dbReference type="Proteomes" id="UP000009881">
    <property type="component" value="Unassembled WGS sequence"/>
</dbReference>
<feature type="transmembrane region" description="Helical" evidence="8">
    <location>
        <begin position="910"/>
        <end position="934"/>
    </location>
</feature>
<dbReference type="OrthoDB" id="9806532at2"/>
<dbReference type="SUPFAM" id="SSF82866">
    <property type="entry name" value="Multidrug efflux transporter AcrB transmembrane domain"/>
    <property type="match status" value="2"/>
</dbReference>
<feature type="transmembrane region" description="Helical" evidence="8">
    <location>
        <begin position="884"/>
        <end position="904"/>
    </location>
</feature>
<feature type="transmembrane region" description="Helical" evidence="8">
    <location>
        <begin position="333"/>
        <end position="352"/>
    </location>
</feature>
<dbReference type="GO" id="GO:0005886">
    <property type="term" value="C:plasma membrane"/>
    <property type="evidence" value="ECO:0007669"/>
    <property type="project" value="UniProtKB-SubCell"/>
</dbReference>
<dbReference type="STRING" id="1238182.C882_0822"/>
<evidence type="ECO:0000256" key="8">
    <source>
        <dbReference type="SAM" id="Phobius"/>
    </source>
</evidence>
<dbReference type="SUPFAM" id="SSF82693">
    <property type="entry name" value="Multidrug efflux transporter AcrB pore domain, PN1, PN2, PC1 and PC2 subdomains"/>
    <property type="match status" value="3"/>
</dbReference>
<feature type="transmembrane region" description="Helical" evidence="8">
    <location>
        <begin position="430"/>
        <end position="450"/>
    </location>
</feature>
<keyword evidence="4" id="KW-0997">Cell inner membrane</keyword>
<dbReference type="Pfam" id="PF00873">
    <property type="entry name" value="ACR_tran"/>
    <property type="match status" value="1"/>
</dbReference>
<dbReference type="EMBL" id="ANHY01000015">
    <property type="protein sequence ID" value="EKV28611.1"/>
    <property type="molecule type" value="Genomic_DNA"/>
</dbReference>
<dbReference type="Gene3D" id="3.30.2090.10">
    <property type="entry name" value="Multidrug efflux transporter AcrB TolC docking domain, DN and DC subdomains"/>
    <property type="match status" value="2"/>
</dbReference>
<keyword evidence="3" id="KW-1003">Cell membrane</keyword>
<feature type="transmembrane region" description="Helical" evidence="8">
    <location>
        <begin position="527"/>
        <end position="547"/>
    </location>
</feature>
<gene>
    <name evidence="9" type="ORF">C882_0822</name>
</gene>
<dbReference type="SUPFAM" id="SSF82714">
    <property type="entry name" value="Multidrug efflux transporter AcrB TolC docking domain, DN and DC subdomains"/>
    <property type="match status" value="2"/>
</dbReference>
<comment type="caution">
    <text evidence="9">The sequence shown here is derived from an EMBL/GenBank/DDBJ whole genome shotgun (WGS) entry which is preliminary data.</text>
</comment>
<sequence>MRFTDIFVRRPVLATVVSLLILLLGARALMMLDVREYPRTESAVVTVSTAYIGAPANLVEGFITTRLEKAIAGAAGIDYIESTSIQGVSQIRARLELGYDTIDALADINAQINKVRAQLPEGSEDPVIDVTTGSSTASMYMSYFSDDLAPNEITDYLVRVVQPELESVPGVQAAQILGARRVAMRIWLEPDKMASLGVTAQDVQRVLQANNVLAPAGSTKGLMVALNFRASTNITSAEDFRDLVVRETDNVVVRLRDIAEVTLGAESYNSAVYFKGTQAVFMGITVQPDANTLTVIDGVRTAYEGLKEQFPAGLNSYIPYDVTGYINQSITEVIRTIGITLSIVVVVIFLFLGSFRSVVVPTVAIPLSLIGAGLIMFMLGYTLNVLTLLALVLAIGLVVDDAIVMVENIDRHVGEGMSRFDAALQGARELAPPIVATSIVLVAVYVPIGFMGGLVGQLFTEFAYTLAATVFISTIVALTLSPMLASKVLKARRTDGDGGKKGLQARTDAVFSRVSDGYRGVLRGAIAARWLAVPLLALVFVAIWWMFTHSQQELAPTEDQGFIGVQATGAPNASIDQMELWADPLLSALETVEERDATFAIVGGGGGGASLTNSIFGGISLKPWGERDKTAMDIKPEIQRRIAQIAGLDAVAFTPPPLPAAGEGLPIQFVIQANAPPLALLDYARTLQARAMESGLFAFADRSLKIDRPKVRVDVDRDKAAELGLTMADVAATLGVFLSEGYVNRFSTQGRSYRVIPQAERLERLNPEDLHHYYVRASDESMVPLSAVVTLEMEVGPRKLERFQQLDSATVSGVPAPGTTLAEALAFLEEEAEKILPPDYAVDYAGESRQFKQESASLLITFGLAVLIIYLVLAALYESFRDPLIILMAVPTAISGALLFIWLGYATVNIYTQVGLITLIGLVAKNAILIVQFANAIQQDQDMDPRAAVEEAAAIRLRPILMTAFSMVGGVMPLILATGAGAVSRMHIGLTIATGLSIGTLFTLFVVPMVYTLLARDRRARHQGEQAEGRPSRTAGSHA</sequence>
<dbReference type="Gene3D" id="1.20.1640.10">
    <property type="entry name" value="Multidrug efflux transporter AcrB transmembrane domain"/>
    <property type="match status" value="2"/>
</dbReference>
<dbReference type="PATRIC" id="fig|1238182.3.peg.3036"/>
<evidence type="ECO:0000256" key="3">
    <source>
        <dbReference type="ARBA" id="ARBA00022475"/>
    </source>
</evidence>
<dbReference type="RefSeq" id="WP_009541479.1">
    <property type="nucleotide sequence ID" value="NZ_ANHY01000015.1"/>
</dbReference>
<dbReference type="eggNOG" id="COG0841">
    <property type="taxonomic scope" value="Bacteria"/>
</dbReference>